<dbReference type="AlphaFoldDB" id="A0A0A9XLI0"/>
<organism evidence="1">
    <name type="scientific">Lygus hesperus</name>
    <name type="common">Western plant bug</name>
    <dbReference type="NCBI Taxonomy" id="30085"/>
    <lineage>
        <taxon>Eukaryota</taxon>
        <taxon>Metazoa</taxon>
        <taxon>Ecdysozoa</taxon>
        <taxon>Arthropoda</taxon>
        <taxon>Hexapoda</taxon>
        <taxon>Insecta</taxon>
        <taxon>Pterygota</taxon>
        <taxon>Neoptera</taxon>
        <taxon>Paraneoptera</taxon>
        <taxon>Hemiptera</taxon>
        <taxon>Heteroptera</taxon>
        <taxon>Panheteroptera</taxon>
        <taxon>Cimicomorpha</taxon>
        <taxon>Miridae</taxon>
        <taxon>Mirini</taxon>
        <taxon>Lygus</taxon>
    </lineage>
</organism>
<sequence>VVLKLWVESPIKLSFSTAMIIFCSDDSEWQSVSVEFDCGISYKLIPRSNTRIIEVEKRTEIQKHPHVDDISQHTLVQAQFAWGLVRWFCFENTGKVEEYKSTHTNLIERKTKIRMTGKRY</sequence>
<name>A0A0A9XLI0_LYGHE</name>
<feature type="non-terminal residue" evidence="1">
    <location>
        <position position="120"/>
    </location>
</feature>
<feature type="non-terminal residue" evidence="1">
    <location>
        <position position="1"/>
    </location>
</feature>
<accession>A0A0A9XLI0</accession>
<evidence type="ECO:0000313" key="1">
    <source>
        <dbReference type="EMBL" id="JAG20829.1"/>
    </source>
</evidence>
<reference evidence="1" key="2">
    <citation type="submission" date="2014-07" db="EMBL/GenBank/DDBJ databases">
        <authorList>
            <person name="Hull J."/>
        </authorList>
    </citation>
    <scope>NUCLEOTIDE SEQUENCE</scope>
</reference>
<dbReference type="EMBL" id="GBHO01022775">
    <property type="protein sequence ID" value="JAG20829.1"/>
    <property type="molecule type" value="Transcribed_RNA"/>
</dbReference>
<protein>
    <submittedName>
        <fullName evidence="1">Uncharacterized protein</fullName>
    </submittedName>
</protein>
<proteinExistence type="predicted"/>
<gene>
    <name evidence="1" type="ORF">CM83_105362</name>
</gene>
<reference evidence="1" key="1">
    <citation type="journal article" date="2014" name="PLoS ONE">
        <title>Transcriptome-Based Identification of ABC Transporters in the Western Tarnished Plant Bug Lygus hesperus.</title>
        <authorList>
            <person name="Hull J.J."/>
            <person name="Chaney K."/>
            <person name="Geib S.M."/>
            <person name="Fabrick J.A."/>
            <person name="Brent C.S."/>
            <person name="Walsh D."/>
            <person name="Lavine L.C."/>
        </authorList>
    </citation>
    <scope>NUCLEOTIDE SEQUENCE</scope>
</reference>